<dbReference type="Pfam" id="PF07715">
    <property type="entry name" value="Plug"/>
    <property type="match status" value="1"/>
</dbReference>
<evidence type="ECO:0000313" key="8">
    <source>
        <dbReference type="EMBL" id="MBZ9779513.1"/>
    </source>
</evidence>
<accession>A0ABS7XKK8</accession>
<evidence type="ECO:0000256" key="2">
    <source>
        <dbReference type="ARBA" id="ARBA00023136"/>
    </source>
</evidence>
<evidence type="ECO:0000256" key="5">
    <source>
        <dbReference type="SAM" id="SignalP"/>
    </source>
</evidence>
<feature type="domain" description="TonB-dependent receptor plug" evidence="7">
    <location>
        <begin position="134"/>
        <end position="228"/>
    </location>
</feature>
<evidence type="ECO:0000259" key="6">
    <source>
        <dbReference type="Pfam" id="PF00593"/>
    </source>
</evidence>
<evidence type="ECO:0000259" key="7">
    <source>
        <dbReference type="Pfam" id="PF07715"/>
    </source>
</evidence>
<dbReference type="InterPro" id="IPR036942">
    <property type="entry name" value="Beta-barrel_TonB_sf"/>
</dbReference>
<dbReference type="SUPFAM" id="SSF49464">
    <property type="entry name" value="Carboxypeptidase regulatory domain-like"/>
    <property type="match status" value="1"/>
</dbReference>
<dbReference type="Pfam" id="PF00593">
    <property type="entry name" value="TonB_dep_Rec_b-barrel"/>
    <property type="match status" value="1"/>
</dbReference>
<evidence type="ECO:0000256" key="1">
    <source>
        <dbReference type="ARBA" id="ARBA00004442"/>
    </source>
</evidence>
<keyword evidence="3" id="KW-0998">Cell outer membrane</keyword>
<feature type="signal peptide" evidence="5">
    <location>
        <begin position="1"/>
        <end position="19"/>
    </location>
</feature>
<evidence type="ECO:0000256" key="3">
    <source>
        <dbReference type="ARBA" id="ARBA00023237"/>
    </source>
</evidence>
<protein>
    <submittedName>
        <fullName evidence="8">TonB-dependent receptor</fullName>
    </submittedName>
</protein>
<name>A0ABS7XKK8_9FLAO</name>
<keyword evidence="9" id="KW-1185">Reference proteome</keyword>
<keyword evidence="8" id="KW-0675">Receptor</keyword>
<dbReference type="Gene3D" id="2.40.170.20">
    <property type="entry name" value="TonB-dependent receptor, beta-barrel domain"/>
    <property type="match status" value="1"/>
</dbReference>
<dbReference type="InterPro" id="IPR000531">
    <property type="entry name" value="Beta-barrel_TonB"/>
</dbReference>
<dbReference type="Pfam" id="PF13715">
    <property type="entry name" value="CarbopepD_reg_2"/>
    <property type="match status" value="1"/>
</dbReference>
<keyword evidence="5" id="KW-0732">Signal</keyword>
<dbReference type="Gene3D" id="2.170.130.10">
    <property type="entry name" value="TonB-dependent receptor, plug domain"/>
    <property type="match status" value="1"/>
</dbReference>
<feature type="domain" description="TonB-dependent receptor-like beta-barrel" evidence="6">
    <location>
        <begin position="446"/>
        <end position="901"/>
    </location>
</feature>
<sequence>MRYLLSLVVFSFMFLTTNAQTGKVSGTVMDGELNDVLPFANISVKNTSKGATTDFEGDFQLSLEPGTYDIVFSFVGYQTKEITGVIVKEGDNTFVNVTLSAAAGNLDEVIITTTARQNTEESVLRMQKNSNVLMDAISIETMKRSGASDIASAVKTVPGVSIQDGKYVFVRGLGDRYTKSVLNGMDIPGLDPDKNTIQMDIFPTSILENVNVSKSASADLQADFTGGVIDIITRDFPSKEEFTVSFSSEYNPDMHFQDSYLNYPGGNTDFLGFDDGTRELPVNPNVRIPNPASPDNQLTGPLTSRFNPQMATERNTSPMNFSLGLGYGNQWDVKDNKLGFIASLDYKNKTNFYENFENGIYQKNPDPSVNELRFDRRQIGDLGQNNVLLTGMTGLSYKTDYSKYKFNVLHIQNGLSQASLFDQDTQISNAISTVKDNLEYNERSITNFLLGGKHTRDDGNFTIDWSLSPSFVKADDKDVRLTTFIREVNTLNISSDAGFPTRLWRELEEVNAVGKLDFTKKYSLLEKNSTLKFGGFFSYKQRDYAIYNYNVGFINTNPRDLNGDPNAILRSDNVYDADSNSGYFMRGAFQPSNAFDASQTVSAAYASNEFKIGDKLKSVIGLRLVDFRMYYTGVTTGGQAFDNEETLSKLDLFPSANFVYEYSDNTNFRLSYARTTARPSFKEKSNVQIVDLLTGIIYLGNLDVEPSYIDNFDLRYEFYGDQAQMFALSGFYKRFNDPIELVAFNVNAPNQFTPRNSDFAEVFGIEFEARKNFNFIAESLKDLSLNFNISFIESRIEMNKGAGQEFESRQAFAREGEVIDDTRELQGQSPYLINAGLNYNNQEMGLEAGFFYNVQGETLQVVGFGLNPDVYIEPFHSLNFNFSQKFGKDQKSTISFGANNILNDDRESQYQSFGGQRELFEIRRPFRSFSLGYSYKF</sequence>
<dbReference type="InterPro" id="IPR037066">
    <property type="entry name" value="Plug_dom_sf"/>
</dbReference>
<dbReference type="PANTHER" id="PTHR40980">
    <property type="entry name" value="PLUG DOMAIN-CONTAINING PROTEIN"/>
    <property type="match status" value="1"/>
</dbReference>
<dbReference type="Gene3D" id="2.60.40.1120">
    <property type="entry name" value="Carboxypeptidase-like, regulatory domain"/>
    <property type="match status" value="1"/>
</dbReference>
<dbReference type="SUPFAM" id="SSF56935">
    <property type="entry name" value="Porins"/>
    <property type="match status" value="1"/>
</dbReference>
<dbReference type="Proteomes" id="UP001199314">
    <property type="component" value="Unassembled WGS sequence"/>
</dbReference>
<proteinExistence type="inferred from homology"/>
<comment type="caution">
    <text evidence="8">The sequence shown here is derived from an EMBL/GenBank/DDBJ whole genome shotgun (WGS) entry which is preliminary data.</text>
</comment>
<dbReference type="EMBL" id="JAIQZE010000013">
    <property type="protein sequence ID" value="MBZ9779513.1"/>
    <property type="molecule type" value="Genomic_DNA"/>
</dbReference>
<reference evidence="9" key="1">
    <citation type="submission" date="2023-07" db="EMBL/GenBank/DDBJ databases">
        <title>Novel species isolated from saline lakes on Tibetan Plateau.</title>
        <authorList>
            <person name="Lu H."/>
        </authorList>
    </citation>
    <scope>NUCLEOTIDE SEQUENCE [LARGE SCALE GENOMIC DNA]</scope>
    <source>
        <strain evidence="9">CAK8W</strain>
    </source>
</reference>
<feature type="chain" id="PRO_5046583356" evidence="5">
    <location>
        <begin position="20"/>
        <end position="937"/>
    </location>
</feature>
<evidence type="ECO:0000256" key="4">
    <source>
        <dbReference type="RuleBase" id="RU003357"/>
    </source>
</evidence>
<dbReference type="PANTHER" id="PTHR40980:SF5">
    <property type="entry name" value="TONB-DEPENDENT RECEPTOR"/>
    <property type="match status" value="1"/>
</dbReference>
<comment type="subcellular location">
    <subcellularLocation>
        <location evidence="1 4">Cell outer membrane</location>
    </subcellularLocation>
</comment>
<organism evidence="8 9">
    <name type="scientific">Psychroflexus longus</name>
    <dbReference type="NCBI Taxonomy" id="2873596"/>
    <lineage>
        <taxon>Bacteria</taxon>
        <taxon>Pseudomonadati</taxon>
        <taxon>Bacteroidota</taxon>
        <taxon>Flavobacteriia</taxon>
        <taxon>Flavobacteriales</taxon>
        <taxon>Flavobacteriaceae</taxon>
        <taxon>Psychroflexus</taxon>
    </lineage>
</organism>
<comment type="similarity">
    <text evidence="4">Belongs to the TonB-dependent receptor family.</text>
</comment>
<dbReference type="InterPro" id="IPR012910">
    <property type="entry name" value="Plug_dom"/>
</dbReference>
<dbReference type="RefSeq" id="WP_224461851.1">
    <property type="nucleotide sequence ID" value="NZ_JAIQZE010000013.1"/>
</dbReference>
<keyword evidence="4" id="KW-0798">TonB box</keyword>
<dbReference type="InterPro" id="IPR008969">
    <property type="entry name" value="CarboxyPept-like_regulatory"/>
</dbReference>
<keyword evidence="2 4" id="KW-0472">Membrane</keyword>
<gene>
    <name evidence="8" type="ORF">LB452_11330</name>
</gene>
<evidence type="ECO:0000313" key="9">
    <source>
        <dbReference type="Proteomes" id="UP001199314"/>
    </source>
</evidence>